<name>A0ACB1A9N1_MELEN</name>
<sequence>MLINLNILIIFCLPLFLLNTQLTQSVHVSIDMNPEKFEKIIPQIKIEENNDFVKHLFSLKNKEVGKLVFIGGYVCVDISRPNREYHKTYEIHI</sequence>
<organism evidence="1 2">
    <name type="scientific">Meloidogyne enterolobii</name>
    <name type="common">Root-knot nematode worm</name>
    <name type="synonym">Meloidogyne mayaguensis</name>
    <dbReference type="NCBI Taxonomy" id="390850"/>
    <lineage>
        <taxon>Eukaryota</taxon>
        <taxon>Metazoa</taxon>
        <taxon>Ecdysozoa</taxon>
        <taxon>Nematoda</taxon>
        <taxon>Chromadorea</taxon>
        <taxon>Rhabditida</taxon>
        <taxon>Tylenchina</taxon>
        <taxon>Tylenchomorpha</taxon>
        <taxon>Tylenchoidea</taxon>
        <taxon>Meloidogynidae</taxon>
        <taxon>Meloidogyninae</taxon>
        <taxon>Meloidogyne</taxon>
    </lineage>
</organism>
<protein>
    <submittedName>
        <fullName evidence="1">Uncharacterized protein</fullName>
    </submittedName>
</protein>
<keyword evidence="2" id="KW-1185">Reference proteome</keyword>
<dbReference type="EMBL" id="CAVMJV010000064">
    <property type="protein sequence ID" value="CAK5087292.1"/>
    <property type="molecule type" value="Genomic_DNA"/>
</dbReference>
<evidence type="ECO:0000313" key="1">
    <source>
        <dbReference type="EMBL" id="CAK5087292.1"/>
    </source>
</evidence>
<dbReference type="Proteomes" id="UP001497535">
    <property type="component" value="Unassembled WGS sequence"/>
</dbReference>
<proteinExistence type="predicted"/>
<gene>
    <name evidence="1" type="ORF">MENTE1834_LOCUS34842</name>
</gene>
<evidence type="ECO:0000313" key="2">
    <source>
        <dbReference type="Proteomes" id="UP001497535"/>
    </source>
</evidence>
<comment type="caution">
    <text evidence="1">The sequence shown here is derived from an EMBL/GenBank/DDBJ whole genome shotgun (WGS) entry which is preliminary data.</text>
</comment>
<reference evidence="1" key="1">
    <citation type="submission" date="2023-11" db="EMBL/GenBank/DDBJ databases">
        <authorList>
            <person name="Poullet M."/>
        </authorList>
    </citation>
    <scope>NUCLEOTIDE SEQUENCE</scope>
    <source>
        <strain evidence="1">E1834</strain>
    </source>
</reference>
<accession>A0ACB1A9N1</accession>